<feature type="transmembrane region" description="Helical" evidence="9">
    <location>
        <begin position="207"/>
        <end position="224"/>
    </location>
</feature>
<dbReference type="OrthoDB" id="8904098at2759"/>
<proteinExistence type="inferred from homology"/>
<evidence type="ECO:0000256" key="3">
    <source>
        <dbReference type="ARBA" id="ARBA00022448"/>
    </source>
</evidence>
<dbReference type="Gene3D" id="1.20.1250.20">
    <property type="entry name" value="MFS general substrate transporter like domains"/>
    <property type="match status" value="1"/>
</dbReference>
<dbReference type="EMBL" id="KZ613481">
    <property type="protein sequence ID" value="PMD21365.1"/>
    <property type="molecule type" value="Genomic_DNA"/>
</dbReference>
<feature type="transmembrane region" description="Helical" evidence="9">
    <location>
        <begin position="370"/>
        <end position="391"/>
    </location>
</feature>
<organism evidence="10 11">
    <name type="scientific">Hyaloscypha hepaticicola</name>
    <dbReference type="NCBI Taxonomy" id="2082293"/>
    <lineage>
        <taxon>Eukaryota</taxon>
        <taxon>Fungi</taxon>
        <taxon>Dikarya</taxon>
        <taxon>Ascomycota</taxon>
        <taxon>Pezizomycotina</taxon>
        <taxon>Leotiomycetes</taxon>
        <taxon>Helotiales</taxon>
        <taxon>Hyaloscyphaceae</taxon>
        <taxon>Hyaloscypha</taxon>
    </lineage>
</organism>
<feature type="transmembrane region" description="Helical" evidence="9">
    <location>
        <begin position="447"/>
        <end position="470"/>
    </location>
</feature>
<dbReference type="PROSITE" id="PS01023">
    <property type="entry name" value="PTR2_2"/>
    <property type="match status" value="1"/>
</dbReference>
<keyword evidence="5 9" id="KW-1133">Transmembrane helix</keyword>
<gene>
    <name evidence="10" type="ORF">NA56DRAFT_625962</name>
</gene>
<evidence type="ECO:0000256" key="9">
    <source>
        <dbReference type="SAM" id="Phobius"/>
    </source>
</evidence>
<evidence type="ECO:0000256" key="8">
    <source>
        <dbReference type="SAM" id="MobiDB-lite"/>
    </source>
</evidence>
<dbReference type="GO" id="GO:0005886">
    <property type="term" value="C:plasma membrane"/>
    <property type="evidence" value="ECO:0007669"/>
    <property type="project" value="UniProtKB-ARBA"/>
</dbReference>
<keyword evidence="11" id="KW-1185">Reference proteome</keyword>
<evidence type="ECO:0000256" key="1">
    <source>
        <dbReference type="ARBA" id="ARBA00004141"/>
    </source>
</evidence>
<feature type="region of interest" description="Disordered" evidence="8">
    <location>
        <begin position="41"/>
        <end position="83"/>
    </location>
</feature>
<accession>A0A2J6Q4Z7</accession>
<evidence type="ECO:0000256" key="7">
    <source>
        <dbReference type="RuleBase" id="RU003755"/>
    </source>
</evidence>
<comment type="similarity">
    <text evidence="2 7">Belongs to the major facilitator superfamily. Proton-dependent oligopeptide transporter (POT/PTR) (TC 2.A.17) family.</text>
</comment>
<comment type="subcellular location">
    <subcellularLocation>
        <location evidence="1 7">Membrane</location>
        <topology evidence="1 7">Multi-pass membrane protein</topology>
    </subcellularLocation>
</comment>
<feature type="transmembrane region" description="Helical" evidence="9">
    <location>
        <begin position="290"/>
        <end position="309"/>
    </location>
</feature>
<evidence type="ECO:0000313" key="10">
    <source>
        <dbReference type="EMBL" id="PMD21365.1"/>
    </source>
</evidence>
<dbReference type="GO" id="GO:0071916">
    <property type="term" value="F:dipeptide transmembrane transporter activity"/>
    <property type="evidence" value="ECO:0007669"/>
    <property type="project" value="UniProtKB-ARBA"/>
</dbReference>
<feature type="transmembrane region" description="Helical" evidence="9">
    <location>
        <begin position="532"/>
        <end position="555"/>
    </location>
</feature>
<dbReference type="SUPFAM" id="SSF103473">
    <property type="entry name" value="MFS general substrate transporter"/>
    <property type="match status" value="1"/>
</dbReference>
<feature type="transmembrane region" description="Helical" evidence="9">
    <location>
        <begin position="263"/>
        <end position="284"/>
    </location>
</feature>
<sequence length="599" mass="65739">MASLTSLSSTLTGWATRALGRPVVYEHLPGDDDLRIGAVQSHSSATQPNGYEHVGNQQHSTSNNEFDHVSNLGSGFDDDQPTEEECKSLRRVADNLPWAVWIVALIELSERAAYYGVSGPFQNYIQNAYKSPAGLPGALGLGQAAATRLTNFFAFFCYVTPVFGAIVADSWLGKVKTIIYFSVAYMLGLLILFLTSLPIAIESGYTFGGLITAMILIGIGTGGIKSNVSPLIAEQYTGTKQTIRILSSGERVIIDPAITIERIYTYFYLCINIGSLSSAFTTVVEARVGFWLAYLLPLCIFGIGFTILVSERKSYVDRPPRGSVVLHAFRIIWIGMSSGNKLDAAKSSFQRTAHGLAVPWSDEFVDEIKVALACCKVFLFFPIYWVAFSQMLNNFVSQAGTMELHGIPNDVLGNIDALTIIIFIPIFNTCLYPVLRRSGMPFRPMARITVGFIIAGLAMLYAAGVQYLIYISPPCYDSPLKCAASNDSSIPNKIHVLIQLPAYLLIGFSEIFASTAGLEYAYTQAPPSMKSFIMSLFLLTSAGGSILGVLVSSWAKDPYLVWMYLVFTTMCFVTGGIFWHMFKGYDRPKEEMVALRNLD</sequence>
<feature type="transmembrane region" description="Helical" evidence="9">
    <location>
        <begin position="500"/>
        <end position="520"/>
    </location>
</feature>
<dbReference type="Pfam" id="PF00854">
    <property type="entry name" value="PTR2"/>
    <property type="match status" value="1"/>
</dbReference>
<dbReference type="Proteomes" id="UP000235672">
    <property type="component" value="Unassembled WGS sequence"/>
</dbReference>
<feature type="transmembrane region" description="Helical" evidence="9">
    <location>
        <begin position="152"/>
        <end position="172"/>
    </location>
</feature>
<feature type="transmembrane region" description="Helical" evidence="9">
    <location>
        <begin position="411"/>
        <end position="435"/>
    </location>
</feature>
<name>A0A2J6Q4Z7_9HELO</name>
<reference evidence="10 11" key="1">
    <citation type="submission" date="2016-05" db="EMBL/GenBank/DDBJ databases">
        <title>A degradative enzymes factory behind the ericoid mycorrhizal symbiosis.</title>
        <authorList>
            <consortium name="DOE Joint Genome Institute"/>
            <person name="Martino E."/>
            <person name="Morin E."/>
            <person name="Grelet G."/>
            <person name="Kuo A."/>
            <person name="Kohler A."/>
            <person name="Daghino S."/>
            <person name="Barry K."/>
            <person name="Choi C."/>
            <person name="Cichocki N."/>
            <person name="Clum A."/>
            <person name="Copeland A."/>
            <person name="Hainaut M."/>
            <person name="Haridas S."/>
            <person name="Labutti K."/>
            <person name="Lindquist E."/>
            <person name="Lipzen A."/>
            <person name="Khouja H.-R."/>
            <person name="Murat C."/>
            <person name="Ohm R."/>
            <person name="Olson A."/>
            <person name="Spatafora J."/>
            <person name="Veneault-Fourrey C."/>
            <person name="Henrissat B."/>
            <person name="Grigoriev I."/>
            <person name="Martin F."/>
            <person name="Perotto S."/>
        </authorList>
    </citation>
    <scope>NUCLEOTIDE SEQUENCE [LARGE SCALE GENOMIC DNA]</scope>
    <source>
        <strain evidence="10 11">UAMH 7357</strain>
    </source>
</reference>
<dbReference type="InterPro" id="IPR000109">
    <property type="entry name" value="POT_fam"/>
</dbReference>
<keyword evidence="4 7" id="KW-0812">Transmembrane</keyword>
<evidence type="ECO:0000256" key="2">
    <source>
        <dbReference type="ARBA" id="ARBA00005982"/>
    </source>
</evidence>
<feature type="transmembrane region" description="Helical" evidence="9">
    <location>
        <begin position="561"/>
        <end position="582"/>
    </location>
</feature>
<dbReference type="FunFam" id="1.20.1250.20:FF:000085">
    <property type="entry name" value="MFS peptide transporter Ptr2"/>
    <property type="match status" value="1"/>
</dbReference>
<dbReference type="AlphaFoldDB" id="A0A2J6Q4Z7"/>
<feature type="compositionally biased region" description="Polar residues" evidence="8">
    <location>
        <begin position="41"/>
        <end position="64"/>
    </location>
</feature>
<evidence type="ECO:0000256" key="6">
    <source>
        <dbReference type="ARBA" id="ARBA00023136"/>
    </source>
</evidence>
<dbReference type="InterPro" id="IPR036259">
    <property type="entry name" value="MFS_trans_sf"/>
</dbReference>
<protein>
    <submittedName>
        <fullName evidence="10">Putative MFS peptide transporter</fullName>
    </submittedName>
</protein>
<evidence type="ECO:0000256" key="4">
    <source>
        <dbReference type="ARBA" id="ARBA00022692"/>
    </source>
</evidence>
<evidence type="ECO:0000313" key="11">
    <source>
        <dbReference type="Proteomes" id="UP000235672"/>
    </source>
</evidence>
<keyword evidence="3 7" id="KW-0813">Transport</keyword>
<evidence type="ECO:0000256" key="5">
    <source>
        <dbReference type="ARBA" id="ARBA00022989"/>
    </source>
</evidence>
<keyword evidence="6 9" id="KW-0472">Membrane</keyword>
<dbReference type="InterPro" id="IPR018456">
    <property type="entry name" value="PTR2_symporter_CS"/>
</dbReference>
<dbReference type="PANTHER" id="PTHR11654">
    <property type="entry name" value="OLIGOPEPTIDE TRANSPORTER-RELATED"/>
    <property type="match status" value="1"/>
</dbReference>
<feature type="transmembrane region" description="Helical" evidence="9">
    <location>
        <begin position="179"/>
        <end position="201"/>
    </location>
</feature>